<dbReference type="PANTHER" id="PTHR10492:SF100">
    <property type="entry name" value="ATP-DEPENDENT DNA HELICASE"/>
    <property type="match status" value="1"/>
</dbReference>
<dbReference type="InterPro" id="IPR049163">
    <property type="entry name" value="Pif1-like_2B_dom"/>
</dbReference>
<dbReference type="GO" id="GO:0006310">
    <property type="term" value="P:DNA recombination"/>
    <property type="evidence" value="ECO:0007669"/>
    <property type="project" value="UniProtKB-KW"/>
</dbReference>
<dbReference type="OrthoDB" id="1302464at2759"/>
<keyword evidence="1" id="KW-0067">ATP-binding</keyword>
<evidence type="ECO:0000313" key="5">
    <source>
        <dbReference type="Proteomes" id="UP000824120"/>
    </source>
</evidence>
<evidence type="ECO:0000259" key="2">
    <source>
        <dbReference type="Pfam" id="PF05970"/>
    </source>
</evidence>
<feature type="domain" description="DNA helicase Pif1-like DEAD-box helicase" evidence="2">
    <location>
        <begin position="120"/>
        <end position="172"/>
    </location>
</feature>
<keyword evidence="1" id="KW-0227">DNA damage</keyword>
<name>A0A9J5W0I6_SOLCO</name>
<dbReference type="Gene3D" id="2.40.50.140">
    <property type="entry name" value="Nucleic acid-binding proteins"/>
    <property type="match status" value="1"/>
</dbReference>
<dbReference type="PANTHER" id="PTHR10492">
    <property type="match status" value="1"/>
</dbReference>
<dbReference type="Proteomes" id="UP000824120">
    <property type="component" value="Unassembled WGS sequence"/>
</dbReference>
<evidence type="ECO:0000256" key="1">
    <source>
        <dbReference type="RuleBase" id="RU363044"/>
    </source>
</evidence>
<dbReference type="Pfam" id="PF05970">
    <property type="entry name" value="PIF1"/>
    <property type="match status" value="1"/>
</dbReference>
<dbReference type="EMBL" id="JACXVP010000025">
    <property type="protein sequence ID" value="KAG5568888.1"/>
    <property type="molecule type" value="Genomic_DNA"/>
</dbReference>
<keyword evidence="1" id="KW-0378">Hydrolase</keyword>
<dbReference type="GO" id="GO:0005524">
    <property type="term" value="F:ATP binding"/>
    <property type="evidence" value="ECO:0007669"/>
    <property type="project" value="UniProtKB-KW"/>
</dbReference>
<dbReference type="FunFam" id="3.40.50.300:FF:002884">
    <property type="entry name" value="ATP-dependent DNA helicase"/>
    <property type="match status" value="1"/>
</dbReference>
<organism evidence="4 5">
    <name type="scientific">Solanum commersonii</name>
    <name type="common">Commerson's wild potato</name>
    <name type="synonym">Commerson's nightshade</name>
    <dbReference type="NCBI Taxonomy" id="4109"/>
    <lineage>
        <taxon>Eukaryota</taxon>
        <taxon>Viridiplantae</taxon>
        <taxon>Streptophyta</taxon>
        <taxon>Embryophyta</taxon>
        <taxon>Tracheophyta</taxon>
        <taxon>Spermatophyta</taxon>
        <taxon>Magnoliopsida</taxon>
        <taxon>eudicotyledons</taxon>
        <taxon>Gunneridae</taxon>
        <taxon>Pentapetalae</taxon>
        <taxon>asterids</taxon>
        <taxon>lamiids</taxon>
        <taxon>Solanales</taxon>
        <taxon>Solanaceae</taxon>
        <taxon>Solanoideae</taxon>
        <taxon>Solaneae</taxon>
        <taxon>Solanum</taxon>
    </lineage>
</organism>
<keyword evidence="1" id="KW-0347">Helicase</keyword>
<dbReference type="GO" id="GO:0000723">
    <property type="term" value="P:telomere maintenance"/>
    <property type="evidence" value="ECO:0007669"/>
    <property type="project" value="InterPro"/>
</dbReference>
<dbReference type="Pfam" id="PF21530">
    <property type="entry name" value="Pif1_2B_dom"/>
    <property type="match status" value="1"/>
</dbReference>
<comment type="catalytic activity">
    <reaction evidence="1">
        <text>ATP + H2O = ADP + phosphate + H(+)</text>
        <dbReference type="Rhea" id="RHEA:13065"/>
        <dbReference type="ChEBI" id="CHEBI:15377"/>
        <dbReference type="ChEBI" id="CHEBI:15378"/>
        <dbReference type="ChEBI" id="CHEBI:30616"/>
        <dbReference type="ChEBI" id="CHEBI:43474"/>
        <dbReference type="ChEBI" id="CHEBI:456216"/>
        <dbReference type="EC" id="5.6.2.3"/>
    </reaction>
</comment>
<keyword evidence="1" id="KW-0234">DNA repair</keyword>
<dbReference type="AlphaFoldDB" id="A0A9J5W0I6"/>
<dbReference type="GO" id="GO:0016787">
    <property type="term" value="F:hydrolase activity"/>
    <property type="evidence" value="ECO:0007669"/>
    <property type="project" value="UniProtKB-KW"/>
</dbReference>
<evidence type="ECO:0000313" key="4">
    <source>
        <dbReference type="EMBL" id="KAG5568888.1"/>
    </source>
</evidence>
<proteinExistence type="inferred from homology"/>
<reference evidence="4" key="1">
    <citation type="submission" date="2020-09" db="EMBL/GenBank/DDBJ databases">
        <title>De no assembly of potato wild relative species, Solanum commersonii.</title>
        <authorList>
            <person name="Cho K."/>
        </authorList>
    </citation>
    <scope>NUCLEOTIDE SEQUENCE</scope>
    <source>
        <strain evidence="4">LZ3.2</strain>
        <tissue evidence="4">Leaf</tissue>
    </source>
</reference>
<feature type="domain" description="DNA helicase Pif1-like 2B" evidence="3">
    <location>
        <begin position="263"/>
        <end position="308"/>
    </location>
</feature>
<dbReference type="Gene3D" id="3.40.50.300">
    <property type="entry name" value="P-loop containing nucleotide triphosphate hydrolases"/>
    <property type="match status" value="1"/>
</dbReference>
<comment type="cofactor">
    <cofactor evidence="1">
        <name>Mg(2+)</name>
        <dbReference type="ChEBI" id="CHEBI:18420"/>
    </cofactor>
</comment>
<protein>
    <recommendedName>
        <fullName evidence="1">ATP-dependent DNA helicase</fullName>
        <ecNumber evidence="1">5.6.2.3</ecNumber>
    </recommendedName>
</protein>
<gene>
    <name evidence="4" type="ORF">H5410_064097</name>
</gene>
<evidence type="ECO:0000259" key="3">
    <source>
        <dbReference type="Pfam" id="PF21530"/>
    </source>
</evidence>
<dbReference type="InterPro" id="IPR010285">
    <property type="entry name" value="DNA_helicase_pif1-like_DEAD"/>
</dbReference>
<comment type="similarity">
    <text evidence="1">Belongs to the helicase family.</text>
</comment>
<dbReference type="InterPro" id="IPR012340">
    <property type="entry name" value="NA-bd_OB-fold"/>
</dbReference>
<dbReference type="InterPro" id="IPR027417">
    <property type="entry name" value="P-loop_NTPase"/>
</dbReference>
<dbReference type="GO" id="GO:0043139">
    <property type="term" value="F:5'-3' DNA helicase activity"/>
    <property type="evidence" value="ECO:0007669"/>
    <property type="project" value="UniProtKB-EC"/>
</dbReference>
<comment type="caution">
    <text evidence="4">The sequence shown here is derived from an EMBL/GenBank/DDBJ whole genome shotgun (WGS) entry which is preliminary data.</text>
</comment>
<dbReference type="SUPFAM" id="SSF52540">
    <property type="entry name" value="P-loop containing nucleoside triphosphate hydrolases"/>
    <property type="match status" value="2"/>
</dbReference>
<dbReference type="GO" id="GO:0006281">
    <property type="term" value="P:DNA repair"/>
    <property type="evidence" value="ECO:0007669"/>
    <property type="project" value="UniProtKB-KW"/>
</dbReference>
<dbReference type="EC" id="5.6.2.3" evidence="1"/>
<keyword evidence="1" id="KW-0547">Nucleotide-binding</keyword>
<keyword evidence="5" id="KW-1185">Reference proteome</keyword>
<sequence length="550" mass="62822">MWTRRKQGNAIGHVITCHPTKGERYYLRRLLMNIRGPKSYEDLRTVNGRYYNTFREAAEKNGLLASDNNLIECMLEVANYQMPYSLRHLFATLIMQQARDIHLERNITVTNEDLLLHTHLNKEQQKAYNVILNRISLKKSGAFFIDDPGGTGKTYLYRALLATIENGKESVNALGKIEIPPSFLIPYVNEKESLDILFKSIHPNLNMLTEDVSSITSRVILTTKNDFVVEINEMFIQKFPGNTMTFVGIDETVEPKDQSQYEDFLHTLNPSGLPPYKLTLKQNSPVILLHNLNPSEGLCNGTRLIFLNFNTHVISAKIVSGDFKGKHVFIPRIPLLSSQVEKLPIPFKRTQFPIRLCFAMTINKAQGQTLDFVGIYLREPIFSHGQLYVALSRATSFDHEDQIKGIVYADDIPCYQDRIKLYHTYYIAETRMQPSSSNYEKPLHAFELVFDKKSVLVKVEENDVDALPLSTKLTLTSFTDIRHQVLQATTDLNKKEFGPIILDTRAYNGSLPTLSLNPYAYTKGAGHTGPEYKPVESLAMLKRWLMYESL</sequence>
<dbReference type="CDD" id="cd18809">
    <property type="entry name" value="SF1_C_RecD"/>
    <property type="match status" value="1"/>
</dbReference>
<accession>A0A9J5W0I6</accession>
<keyword evidence="1" id="KW-0233">DNA recombination</keyword>